<name>A0A182T8V1_9DIPT</name>
<feature type="region of interest" description="Disordered" evidence="1">
    <location>
        <begin position="99"/>
        <end position="133"/>
    </location>
</feature>
<feature type="compositionally biased region" description="Polar residues" evidence="1">
    <location>
        <begin position="209"/>
        <end position="218"/>
    </location>
</feature>
<accession>A0A182T8V1</accession>
<dbReference type="EnsemblMetazoa" id="AMAM021959-RA">
    <property type="protein sequence ID" value="AMAM021959-PA"/>
    <property type="gene ID" value="AMAM021959"/>
</dbReference>
<feature type="compositionally biased region" description="Basic residues" evidence="1">
    <location>
        <begin position="1"/>
        <end position="11"/>
    </location>
</feature>
<evidence type="ECO:0000256" key="1">
    <source>
        <dbReference type="SAM" id="MobiDB-lite"/>
    </source>
</evidence>
<feature type="region of interest" description="Disordered" evidence="1">
    <location>
        <begin position="258"/>
        <end position="284"/>
    </location>
</feature>
<reference evidence="3" key="1">
    <citation type="submission" date="2013-09" db="EMBL/GenBank/DDBJ databases">
        <title>The Genome Sequence of Anopheles maculatus species B.</title>
        <authorList>
            <consortium name="The Broad Institute Genomics Platform"/>
            <person name="Neafsey D.E."/>
            <person name="Besansky N."/>
            <person name="Howell P."/>
            <person name="Walton C."/>
            <person name="Young S.K."/>
            <person name="Zeng Q."/>
            <person name="Gargeya S."/>
            <person name="Fitzgerald M."/>
            <person name="Haas B."/>
            <person name="Abouelleil A."/>
            <person name="Allen A.W."/>
            <person name="Alvarado L."/>
            <person name="Arachchi H.M."/>
            <person name="Berlin A.M."/>
            <person name="Chapman S.B."/>
            <person name="Gainer-Dewar J."/>
            <person name="Goldberg J."/>
            <person name="Griggs A."/>
            <person name="Gujja S."/>
            <person name="Hansen M."/>
            <person name="Howarth C."/>
            <person name="Imamovic A."/>
            <person name="Ireland A."/>
            <person name="Larimer J."/>
            <person name="McCowan C."/>
            <person name="Murphy C."/>
            <person name="Pearson M."/>
            <person name="Poon T.W."/>
            <person name="Priest M."/>
            <person name="Roberts A."/>
            <person name="Saif S."/>
            <person name="Shea T."/>
            <person name="Sisk P."/>
            <person name="Sykes S."/>
            <person name="Wortman J."/>
            <person name="Nusbaum C."/>
            <person name="Birren B."/>
        </authorList>
    </citation>
    <scope>NUCLEOTIDE SEQUENCE [LARGE SCALE GENOMIC DNA]</scope>
    <source>
        <strain evidence="3">maculatus3</strain>
    </source>
</reference>
<evidence type="ECO:0000313" key="2">
    <source>
        <dbReference type="EnsemblMetazoa" id="AMAM021959-PA"/>
    </source>
</evidence>
<feature type="compositionally biased region" description="Low complexity" evidence="1">
    <location>
        <begin position="151"/>
        <end position="173"/>
    </location>
</feature>
<dbReference type="Proteomes" id="UP000075901">
    <property type="component" value="Unassembled WGS sequence"/>
</dbReference>
<protein>
    <submittedName>
        <fullName evidence="2">Uncharacterized protein</fullName>
    </submittedName>
</protein>
<dbReference type="VEuPathDB" id="VectorBase:AMAM021959"/>
<feature type="compositionally biased region" description="Polar residues" evidence="1">
    <location>
        <begin position="12"/>
        <end position="30"/>
    </location>
</feature>
<evidence type="ECO:0000313" key="3">
    <source>
        <dbReference type="Proteomes" id="UP000075901"/>
    </source>
</evidence>
<dbReference type="AlphaFoldDB" id="A0A182T8V1"/>
<proteinExistence type="predicted"/>
<feature type="compositionally biased region" description="Polar residues" evidence="1">
    <location>
        <begin position="106"/>
        <end position="116"/>
    </location>
</feature>
<reference evidence="2" key="2">
    <citation type="submission" date="2020-05" db="UniProtKB">
        <authorList>
            <consortium name="EnsemblMetazoa"/>
        </authorList>
    </citation>
    <scope>IDENTIFICATION</scope>
    <source>
        <strain evidence="2">maculatus3</strain>
    </source>
</reference>
<sequence length="284" mass="30864">MKKRRKKRRKTLSTSICDAPESRNTSTPDSSKTKPMGAFGAVETQQQRTDSTAQDEFIIPRERVISICNMDKNALDGYLNCEEENSQDQDQELLKYFPEEDGAGGSSVQQLDSSVDNDGATGGPSSSFGTGLFDDNEKLFQIRMILEKNQSNQNKQQMLQQQQQQQQQQQMQQALESHLAGYDTASAVNQGMGGLQPGSAAASLAALSQRHNTTTGDPTTAVGGDASSVLAPDHHQRQQLKPHDVGLPAPGYAMNQLNGTSPGGNQALSQTLQSPTTRRKNFSF</sequence>
<feature type="region of interest" description="Disordered" evidence="1">
    <location>
        <begin position="151"/>
        <end position="176"/>
    </location>
</feature>
<feature type="region of interest" description="Disordered" evidence="1">
    <location>
        <begin position="203"/>
        <end position="224"/>
    </location>
</feature>
<feature type="region of interest" description="Disordered" evidence="1">
    <location>
        <begin position="1"/>
        <end position="55"/>
    </location>
</feature>
<feature type="compositionally biased region" description="Polar residues" evidence="1">
    <location>
        <begin position="258"/>
        <end position="276"/>
    </location>
</feature>
<feature type="compositionally biased region" description="Polar residues" evidence="1">
    <location>
        <begin position="43"/>
        <end position="54"/>
    </location>
</feature>
<organism evidence="2 3">
    <name type="scientific">Anopheles maculatus</name>
    <dbReference type="NCBI Taxonomy" id="74869"/>
    <lineage>
        <taxon>Eukaryota</taxon>
        <taxon>Metazoa</taxon>
        <taxon>Ecdysozoa</taxon>
        <taxon>Arthropoda</taxon>
        <taxon>Hexapoda</taxon>
        <taxon>Insecta</taxon>
        <taxon>Pterygota</taxon>
        <taxon>Neoptera</taxon>
        <taxon>Endopterygota</taxon>
        <taxon>Diptera</taxon>
        <taxon>Nematocera</taxon>
        <taxon>Culicoidea</taxon>
        <taxon>Culicidae</taxon>
        <taxon>Anophelinae</taxon>
        <taxon>Anopheles</taxon>
        <taxon>Anopheles maculatus group</taxon>
    </lineage>
</organism>
<keyword evidence="3" id="KW-1185">Reference proteome</keyword>